<reference evidence="5 6" key="1">
    <citation type="journal article" date="2018" name="PLoS ONE">
        <title>The draft genome of Kipferlia bialata reveals reductive genome evolution in fornicate parasites.</title>
        <authorList>
            <person name="Tanifuji G."/>
            <person name="Takabayashi S."/>
            <person name="Kume K."/>
            <person name="Takagi M."/>
            <person name="Nakayama T."/>
            <person name="Kamikawa R."/>
            <person name="Inagaki Y."/>
            <person name="Hashimoto T."/>
        </authorList>
    </citation>
    <scope>NUCLEOTIDE SEQUENCE [LARGE SCALE GENOMIC DNA]</scope>
    <source>
        <strain evidence="5">NY0173</strain>
    </source>
</reference>
<dbReference type="Gene3D" id="3.40.605.10">
    <property type="entry name" value="Aldehyde Dehydrogenase, Chain A, domain 1"/>
    <property type="match status" value="1"/>
</dbReference>
<dbReference type="InterPro" id="IPR034789">
    <property type="entry name" value="AAD_C"/>
</dbReference>
<protein>
    <recommendedName>
        <fullName evidence="7">Aldehyde-alcohol dehydrogenase</fullName>
    </recommendedName>
</protein>
<dbReference type="AlphaFoldDB" id="A0A9K3CTJ8"/>
<proteinExistence type="predicted"/>
<dbReference type="Gene3D" id="3.40.50.1970">
    <property type="match status" value="1"/>
</dbReference>
<organism evidence="5 6">
    <name type="scientific">Kipferlia bialata</name>
    <dbReference type="NCBI Taxonomy" id="797122"/>
    <lineage>
        <taxon>Eukaryota</taxon>
        <taxon>Metamonada</taxon>
        <taxon>Carpediemonas-like organisms</taxon>
        <taxon>Kipferlia</taxon>
    </lineage>
</organism>
<dbReference type="InterPro" id="IPR039697">
    <property type="entry name" value="Alcohol_dehydrogenase_Fe"/>
</dbReference>
<dbReference type="GO" id="GO:0046872">
    <property type="term" value="F:metal ion binding"/>
    <property type="evidence" value="ECO:0007669"/>
    <property type="project" value="InterPro"/>
</dbReference>
<dbReference type="CDD" id="cd07122">
    <property type="entry name" value="ALDH_F20_ACDH"/>
    <property type="match status" value="1"/>
</dbReference>
<evidence type="ECO:0000259" key="3">
    <source>
        <dbReference type="Pfam" id="PF00465"/>
    </source>
</evidence>
<accession>A0A9K3CTJ8</accession>
<keyword evidence="6" id="KW-1185">Reference proteome</keyword>
<feature type="domain" description="Alcohol dehydrogenase iron-type/glycerol dehydrogenase GldA" evidence="3">
    <location>
        <begin position="395"/>
        <end position="577"/>
    </location>
</feature>
<dbReference type="PANTHER" id="PTHR11496">
    <property type="entry name" value="ALCOHOL DEHYDROGENASE"/>
    <property type="match status" value="1"/>
</dbReference>
<dbReference type="Gene3D" id="3.40.309.10">
    <property type="entry name" value="Aldehyde Dehydrogenase, Chain A, domain 2"/>
    <property type="match status" value="1"/>
</dbReference>
<dbReference type="Pfam" id="PF00465">
    <property type="entry name" value="Fe-ADH"/>
    <property type="match status" value="1"/>
</dbReference>
<dbReference type="InterPro" id="IPR001670">
    <property type="entry name" value="ADH_Fe/GldA"/>
</dbReference>
<dbReference type="GO" id="GO:0005739">
    <property type="term" value="C:mitochondrion"/>
    <property type="evidence" value="ECO:0007669"/>
    <property type="project" value="TreeGrafter"/>
</dbReference>
<dbReference type="EMBL" id="BDIP01000917">
    <property type="protein sequence ID" value="GIQ83079.1"/>
    <property type="molecule type" value="Genomic_DNA"/>
</dbReference>
<dbReference type="SUPFAM" id="SSF56796">
    <property type="entry name" value="Dehydroquinate synthase-like"/>
    <property type="match status" value="1"/>
</dbReference>
<dbReference type="GO" id="GO:0016620">
    <property type="term" value="F:oxidoreductase activity, acting on the aldehyde or oxo group of donors, NAD or NADP as acceptor"/>
    <property type="evidence" value="ECO:0007669"/>
    <property type="project" value="InterPro"/>
</dbReference>
<dbReference type="Proteomes" id="UP000265618">
    <property type="component" value="Unassembled WGS sequence"/>
</dbReference>
<dbReference type="InterPro" id="IPR015590">
    <property type="entry name" value="Aldehyde_DH_dom"/>
</dbReference>
<dbReference type="Pfam" id="PF25137">
    <property type="entry name" value="ADH_Fe_C"/>
    <property type="match status" value="1"/>
</dbReference>
<evidence type="ECO:0000259" key="2">
    <source>
        <dbReference type="Pfam" id="PF00171"/>
    </source>
</evidence>
<dbReference type="SUPFAM" id="SSF53720">
    <property type="entry name" value="ALDH-like"/>
    <property type="match status" value="1"/>
</dbReference>
<dbReference type="CDD" id="cd08178">
    <property type="entry name" value="AAD_C"/>
    <property type="match status" value="1"/>
</dbReference>
<dbReference type="FunFam" id="3.40.50.1970:FF:000003">
    <property type="entry name" value="Alcohol dehydrogenase, iron-containing"/>
    <property type="match status" value="1"/>
</dbReference>
<name>A0A9K3CTJ8_9EUKA</name>
<dbReference type="InterPro" id="IPR056798">
    <property type="entry name" value="ADH_Fe_C"/>
</dbReference>
<dbReference type="PANTHER" id="PTHR11496:SF83">
    <property type="entry name" value="HYDROXYACID-OXOACID TRANSHYDROGENASE, MITOCHONDRIAL"/>
    <property type="match status" value="1"/>
</dbReference>
<feature type="domain" description="Aldehyde dehydrogenase" evidence="2">
    <location>
        <begin position="31"/>
        <end position="192"/>
    </location>
</feature>
<evidence type="ECO:0000259" key="4">
    <source>
        <dbReference type="Pfam" id="PF25137"/>
    </source>
</evidence>
<dbReference type="InterPro" id="IPR016162">
    <property type="entry name" value="Ald_DH_N"/>
</dbReference>
<dbReference type="OrthoDB" id="339764at2759"/>
<dbReference type="Pfam" id="PF00171">
    <property type="entry name" value="Aldedh"/>
    <property type="match status" value="1"/>
</dbReference>
<gene>
    <name evidence="5" type="ORF">KIPB_004334</name>
</gene>
<evidence type="ECO:0000256" key="1">
    <source>
        <dbReference type="ARBA" id="ARBA00023002"/>
    </source>
</evidence>
<evidence type="ECO:0000313" key="6">
    <source>
        <dbReference type="Proteomes" id="UP000265618"/>
    </source>
</evidence>
<dbReference type="InterPro" id="IPR016161">
    <property type="entry name" value="Ald_DH/histidinol_DH"/>
</dbReference>
<sequence>MLALVGCECVISAPSTLTLCLKVTWGVGPEAEPIGILAGIVPTTNPTSTTIFKCLLSIKTRNTIVFSPHPRAKDCTIEAARICRDAAVEAGAPQDCIAWIEEPSVPLCQCLMSHPSVSCILATGGPGMVKAAYSSGKPALGVGPGNTPVVVHESADPRAVAWLTLLSKHFDNGVVCASEQAIICDASLYDEIKMWYSRYGAYILSEEEKAKVTAVLFREREGHFSMNPAVVGMDAHRILGLAGIETDSEYKVLIAECSSLDQATETWAHEKLFPCLALYKSPSFKHSCEVAQSLLAQGGLGHTACLHIADDPVPIFREVTAQFSRDCPANRVLVNSPASQGALGDLWNFRLTPSLTLGCGSGGGNSVSENVSPKHLMNVKTMAIRRENTQWWMVPPKQYMGEGCTERALQILLKNRSRVFVVTDKVLFGLGFIDKIRGPIDQHRCALDVFHDCEPDPNLTCVHRCVAQMREFKPDCVIAVGGGSAMDLMKLARLMYERPGQPFTSLAARFMDIRKRSFVFPDLLNPSCCMSICIPTTSGTGSELSPFSVVTDDTVVPHKKYPLASYMLTPQAAIIDPLMAASMPKGLANATNFDAITHATEAYVSLTGSEFVRSYAGVAFAGLMHRFLPPTDPALKVECDPHEAASLAGAAFSNGSLGVCHSIAHKMGAQYHVPHGPANALYLPSVIEYNARMKTGKGGLMPRVPVHRASDEYAELLRYAYGTHPMDEAVTHTEDTTEGQVAELAGCVRTARENAGLPDKLSGFKGVPPPEEREEGWQKRVAHEAFDDQCTGANPIYPTMADLEAIIRDNE</sequence>
<evidence type="ECO:0000313" key="5">
    <source>
        <dbReference type="EMBL" id="GIQ83079.1"/>
    </source>
</evidence>
<dbReference type="Gene3D" id="1.20.1090.10">
    <property type="entry name" value="Dehydroquinate synthase-like - alpha domain"/>
    <property type="match status" value="1"/>
</dbReference>
<keyword evidence="1" id="KW-0560">Oxidoreductase</keyword>
<dbReference type="GO" id="GO:0004022">
    <property type="term" value="F:alcohol dehydrogenase (NAD+) activity"/>
    <property type="evidence" value="ECO:0007669"/>
    <property type="project" value="InterPro"/>
</dbReference>
<dbReference type="InterPro" id="IPR016163">
    <property type="entry name" value="Ald_DH_C"/>
</dbReference>
<comment type="caution">
    <text evidence="5">The sequence shown here is derived from an EMBL/GenBank/DDBJ whole genome shotgun (WGS) entry which is preliminary data.</text>
</comment>
<feature type="domain" description="Fe-containing alcohol dehydrogenase-like C-terminal" evidence="4">
    <location>
        <begin position="590"/>
        <end position="809"/>
    </location>
</feature>
<evidence type="ECO:0008006" key="7">
    <source>
        <dbReference type="Google" id="ProtNLM"/>
    </source>
</evidence>